<feature type="transmembrane region" description="Helical" evidence="1">
    <location>
        <begin position="100"/>
        <end position="117"/>
    </location>
</feature>
<proteinExistence type="predicted"/>
<comment type="caution">
    <text evidence="2">The sequence shown here is derived from an EMBL/GenBank/DDBJ whole genome shotgun (WGS) entry which is preliminary data.</text>
</comment>
<feature type="transmembrane region" description="Helical" evidence="1">
    <location>
        <begin position="31"/>
        <end position="49"/>
    </location>
</feature>
<dbReference type="AlphaFoldDB" id="A0A918P218"/>
<evidence type="ECO:0000313" key="3">
    <source>
        <dbReference type="Proteomes" id="UP000645257"/>
    </source>
</evidence>
<keyword evidence="1" id="KW-1133">Transmembrane helix</keyword>
<dbReference type="EMBL" id="BMYX01000007">
    <property type="protein sequence ID" value="GGY13710.1"/>
    <property type="molecule type" value="Genomic_DNA"/>
</dbReference>
<feature type="transmembrane region" description="Helical" evidence="1">
    <location>
        <begin position="129"/>
        <end position="147"/>
    </location>
</feature>
<dbReference type="InterPro" id="IPR014509">
    <property type="entry name" value="YjdF-like"/>
</dbReference>
<keyword evidence="1" id="KW-0472">Membrane</keyword>
<dbReference type="Proteomes" id="UP000645257">
    <property type="component" value="Unassembled WGS sequence"/>
</dbReference>
<accession>A0A918P218</accession>
<dbReference type="RefSeq" id="WP_189533132.1">
    <property type="nucleotide sequence ID" value="NZ_BMYX01000007.1"/>
</dbReference>
<keyword evidence="1" id="KW-0812">Transmembrane</keyword>
<dbReference type="PIRSF" id="PIRSF020606">
    <property type="entry name" value="UCP020606"/>
    <property type="match status" value="1"/>
</dbReference>
<dbReference type="InterPro" id="IPR058534">
    <property type="entry name" value="YjdF"/>
</dbReference>
<reference evidence="2" key="1">
    <citation type="journal article" date="2014" name="Int. J. Syst. Evol. Microbiol.">
        <title>Complete genome sequence of Corynebacterium casei LMG S-19264T (=DSM 44701T), isolated from a smear-ripened cheese.</title>
        <authorList>
            <consortium name="US DOE Joint Genome Institute (JGI-PGF)"/>
            <person name="Walter F."/>
            <person name="Albersmeier A."/>
            <person name="Kalinowski J."/>
            <person name="Ruckert C."/>
        </authorList>
    </citation>
    <scope>NUCLEOTIDE SEQUENCE</scope>
    <source>
        <strain evidence="2">KCTC 32182</strain>
    </source>
</reference>
<gene>
    <name evidence="2" type="ORF">GCM10011289_16310</name>
</gene>
<protein>
    <submittedName>
        <fullName evidence="2">Membrane protein</fullName>
    </submittedName>
</protein>
<evidence type="ECO:0000256" key="1">
    <source>
        <dbReference type="SAM" id="Phobius"/>
    </source>
</evidence>
<name>A0A918P218_9NEIS</name>
<sequence>MHPDTPCRAGLFLLIALLAVSGYQPYDQTTWLLEVMPVLIGIPLLVLTYRRFTFTPLVYALIFLHCCVLMLGGKYTYARVPLGFDLAHLLGTQRNPYDKIGHLFQGFVPALIIREILLRGRHVAGRKMLAFVTICIALAISAAYELLEWTSALAMGQGADAFLGTQGDPWDTQSDMFCALIGACAALLLFSREHDRQIRAWSC</sequence>
<reference evidence="2" key="2">
    <citation type="submission" date="2020-09" db="EMBL/GenBank/DDBJ databases">
        <authorList>
            <person name="Sun Q."/>
            <person name="Kim S."/>
        </authorList>
    </citation>
    <scope>NUCLEOTIDE SEQUENCE</scope>
    <source>
        <strain evidence="2">KCTC 32182</strain>
    </source>
</reference>
<evidence type="ECO:0000313" key="2">
    <source>
        <dbReference type="EMBL" id="GGY13710.1"/>
    </source>
</evidence>
<feature type="transmembrane region" description="Helical" evidence="1">
    <location>
        <begin position="56"/>
        <end position="80"/>
    </location>
</feature>
<keyword evidence="3" id="KW-1185">Reference proteome</keyword>
<feature type="transmembrane region" description="Helical" evidence="1">
    <location>
        <begin position="172"/>
        <end position="190"/>
    </location>
</feature>
<dbReference type="Pfam" id="PF09997">
    <property type="entry name" value="DUF2238"/>
    <property type="match status" value="1"/>
</dbReference>
<organism evidence="2 3">
    <name type="scientific">Paludibacterium paludis</name>
    <dbReference type="NCBI Taxonomy" id="1225769"/>
    <lineage>
        <taxon>Bacteria</taxon>
        <taxon>Pseudomonadati</taxon>
        <taxon>Pseudomonadota</taxon>
        <taxon>Betaproteobacteria</taxon>
        <taxon>Neisseriales</taxon>
        <taxon>Chromobacteriaceae</taxon>
        <taxon>Paludibacterium</taxon>
    </lineage>
</organism>